<keyword evidence="3" id="KW-1185">Reference proteome</keyword>
<dbReference type="Gene3D" id="3.30.200.20">
    <property type="entry name" value="Phosphorylase Kinase, domain 1"/>
    <property type="match status" value="1"/>
</dbReference>
<proteinExistence type="predicted"/>
<organism evidence="2 3">
    <name type="scientific">Kribbella steppae</name>
    <dbReference type="NCBI Taxonomy" id="2512223"/>
    <lineage>
        <taxon>Bacteria</taxon>
        <taxon>Bacillati</taxon>
        <taxon>Actinomycetota</taxon>
        <taxon>Actinomycetes</taxon>
        <taxon>Propionibacteriales</taxon>
        <taxon>Kribbellaceae</taxon>
        <taxon>Kribbella</taxon>
    </lineage>
</organism>
<dbReference type="GO" id="GO:0016301">
    <property type="term" value="F:kinase activity"/>
    <property type="evidence" value="ECO:0007669"/>
    <property type="project" value="UniProtKB-KW"/>
</dbReference>
<dbReference type="Proteomes" id="UP000294508">
    <property type="component" value="Unassembled WGS sequence"/>
</dbReference>
<keyword evidence="2" id="KW-0808">Transferase</keyword>
<dbReference type="SUPFAM" id="SSF56112">
    <property type="entry name" value="Protein kinase-like (PK-like)"/>
    <property type="match status" value="1"/>
</dbReference>
<name>A0A4R2HCC5_9ACTN</name>
<protein>
    <submittedName>
        <fullName evidence="2">Aminoglycoside phosphotransferase (APT) family kinase protein</fullName>
    </submittedName>
</protein>
<gene>
    <name evidence="2" type="ORF">EV652_108440</name>
</gene>
<comment type="caution">
    <text evidence="2">The sequence shown here is derived from an EMBL/GenBank/DDBJ whole genome shotgun (WGS) entry which is preliminary data.</text>
</comment>
<accession>A0A4R2HCC5</accession>
<keyword evidence="2" id="KW-0418">Kinase</keyword>
<dbReference type="PANTHER" id="PTHR21310">
    <property type="entry name" value="AMINOGLYCOSIDE PHOSPHOTRANSFERASE-RELATED-RELATED"/>
    <property type="match status" value="1"/>
</dbReference>
<dbReference type="InterPro" id="IPR002575">
    <property type="entry name" value="Aminoglycoside_PTrfase"/>
</dbReference>
<evidence type="ECO:0000313" key="2">
    <source>
        <dbReference type="EMBL" id="TCO24904.1"/>
    </source>
</evidence>
<evidence type="ECO:0000259" key="1">
    <source>
        <dbReference type="Pfam" id="PF01636"/>
    </source>
</evidence>
<dbReference type="EMBL" id="SLWN01000008">
    <property type="protein sequence ID" value="TCO24904.1"/>
    <property type="molecule type" value="Genomic_DNA"/>
</dbReference>
<dbReference type="AlphaFoldDB" id="A0A4R2HCC5"/>
<dbReference type="OrthoDB" id="4020008at2"/>
<dbReference type="PANTHER" id="PTHR21310:SF42">
    <property type="entry name" value="BIFUNCTIONAL AAC_APH"/>
    <property type="match status" value="1"/>
</dbReference>
<dbReference type="Pfam" id="PF01636">
    <property type="entry name" value="APH"/>
    <property type="match status" value="1"/>
</dbReference>
<sequence>MSTEEDSADVDIRHLVSVGLPGYAVRTVARLGAGLDNVAYEVNDELIVRIAREPDSVRREAALLTRLGEVSPLPVPEPVFTLAEHNCLAYRKLTGTPLIDIPIADRSSSTVAVGAQLGGFLAVLQTSDTDRWTDLVDIDDEPLADWRDEAAEHYADVSAALPPDHHRKIEAFLRAPLPAPAQDLVFSHNDLGIEHVLVAPGTNKPTGIIDWTDAALCDPARDFGLILRDLGPAAFDAALPAGESLRDRAQFYARCSLLEDLHYGLETDRPPYIHKSLAALDWVFPPT</sequence>
<feature type="domain" description="Aminoglycoside phosphotransferase" evidence="1">
    <location>
        <begin position="28"/>
        <end position="243"/>
    </location>
</feature>
<reference evidence="2 3" key="1">
    <citation type="journal article" date="2015" name="Stand. Genomic Sci.">
        <title>Genomic Encyclopedia of Bacterial and Archaeal Type Strains, Phase III: the genomes of soil and plant-associated and newly described type strains.</title>
        <authorList>
            <person name="Whitman W.B."/>
            <person name="Woyke T."/>
            <person name="Klenk H.P."/>
            <person name="Zhou Y."/>
            <person name="Lilburn T.G."/>
            <person name="Beck B.J."/>
            <person name="De Vos P."/>
            <person name="Vandamme P."/>
            <person name="Eisen J.A."/>
            <person name="Garrity G."/>
            <person name="Hugenholtz P."/>
            <person name="Kyrpides N.C."/>
        </authorList>
    </citation>
    <scope>NUCLEOTIDE SEQUENCE [LARGE SCALE GENOMIC DNA]</scope>
    <source>
        <strain evidence="2 3">VKM Ac-2572</strain>
    </source>
</reference>
<dbReference type="InterPro" id="IPR051678">
    <property type="entry name" value="AGP_Transferase"/>
</dbReference>
<evidence type="ECO:0000313" key="3">
    <source>
        <dbReference type="Proteomes" id="UP000294508"/>
    </source>
</evidence>
<dbReference type="RefSeq" id="WP_132211691.1">
    <property type="nucleotide sequence ID" value="NZ_SLWN01000008.1"/>
</dbReference>
<dbReference type="Gene3D" id="3.90.1200.10">
    <property type="match status" value="1"/>
</dbReference>
<dbReference type="InterPro" id="IPR011009">
    <property type="entry name" value="Kinase-like_dom_sf"/>
</dbReference>